<evidence type="ECO:0000256" key="2">
    <source>
        <dbReference type="ARBA" id="ARBA00001946"/>
    </source>
</evidence>
<dbReference type="InterPro" id="IPR001241">
    <property type="entry name" value="Topo_IIA"/>
</dbReference>
<accession>A0A6L2NEN8</accession>
<dbReference type="GO" id="GO:0000712">
    <property type="term" value="P:resolution of meiotic recombination intermediates"/>
    <property type="evidence" value="ECO:0007669"/>
    <property type="project" value="TreeGrafter"/>
</dbReference>
<dbReference type="GO" id="GO:0005634">
    <property type="term" value="C:nucleus"/>
    <property type="evidence" value="ECO:0007669"/>
    <property type="project" value="TreeGrafter"/>
</dbReference>
<comment type="caution">
    <text evidence="11">The sequence shown here is derived from an EMBL/GenBank/DDBJ whole genome shotgun (WGS) entry which is preliminary data.</text>
</comment>
<dbReference type="EC" id="5.6.2.2" evidence="4"/>
<dbReference type="GO" id="GO:0000819">
    <property type="term" value="P:sister chromatid segregation"/>
    <property type="evidence" value="ECO:0007669"/>
    <property type="project" value="TreeGrafter"/>
</dbReference>
<protein>
    <recommendedName>
        <fullName evidence="4">DNA topoisomerase (ATP-hydrolyzing)</fullName>
        <ecNumber evidence="4">5.6.2.2</ecNumber>
    </recommendedName>
</protein>
<comment type="catalytic activity">
    <reaction evidence="1">
        <text>ATP-dependent breakage, passage and rejoining of double-stranded DNA.</text>
        <dbReference type="EC" id="5.6.2.2"/>
    </reaction>
</comment>
<dbReference type="GO" id="GO:0006265">
    <property type="term" value="P:DNA topological change"/>
    <property type="evidence" value="ECO:0007669"/>
    <property type="project" value="InterPro"/>
</dbReference>
<evidence type="ECO:0000256" key="9">
    <source>
        <dbReference type="ARBA" id="ARBA00023235"/>
    </source>
</evidence>
<keyword evidence="5" id="KW-0547">Nucleotide-binding</keyword>
<keyword evidence="6" id="KW-0067">ATP-binding</keyword>
<dbReference type="AlphaFoldDB" id="A0A6L2NEN8"/>
<dbReference type="GO" id="GO:0003677">
    <property type="term" value="F:DNA binding"/>
    <property type="evidence" value="ECO:0007669"/>
    <property type="project" value="UniProtKB-KW"/>
</dbReference>
<dbReference type="SUPFAM" id="SSF56719">
    <property type="entry name" value="Type II DNA topoisomerase"/>
    <property type="match status" value="1"/>
</dbReference>
<keyword evidence="9 11" id="KW-0413">Isomerase</keyword>
<evidence type="ECO:0000256" key="1">
    <source>
        <dbReference type="ARBA" id="ARBA00000185"/>
    </source>
</evidence>
<sequence length="361" mass="41851">MDCECIQMGCWHWGEAIFVDDDAEENIATGRVCIKTKIKTQILDSCLVSIKGVNYHVRVHEFANWVPKFDLSDISQHYHVSEASDNDQNLHSTNELEDKEGEVNAYWAPNIESKEDKSMTNSLKRKDDEGPSLDGGSEHEEPLEVDNLCKTRTFALRDKLHSFFAPEGKPPRRGLNPRPLSHVMSGLSKVGQDYYGAFPLQGKLLNVREASPRQLNNNDAIRNIKKILGLQHNRVYENGEELRYGRLMIMADQATNKKTKKVRLFYSIANYEAWEKRLGDKATEYEIEYYKVGDAIELAFSKKKIKERKEWLLAFKVKDVHHIINIHSVLKKEEFSNFKCRYMGGLWLWIEFSDDESRLKF</sequence>
<feature type="region of interest" description="Disordered" evidence="10">
    <location>
        <begin position="82"/>
        <end position="144"/>
    </location>
</feature>
<evidence type="ECO:0000256" key="5">
    <source>
        <dbReference type="ARBA" id="ARBA00022741"/>
    </source>
</evidence>
<dbReference type="Gene3D" id="3.40.50.670">
    <property type="match status" value="1"/>
</dbReference>
<dbReference type="InterPro" id="IPR013760">
    <property type="entry name" value="Topo_IIA-like_dom_sf"/>
</dbReference>
<name>A0A6L2NEN8_TANCI</name>
<dbReference type="PANTHER" id="PTHR10169:SF38">
    <property type="entry name" value="DNA TOPOISOMERASE 2"/>
    <property type="match status" value="1"/>
</dbReference>
<keyword evidence="7" id="KW-0799">Topoisomerase</keyword>
<dbReference type="InterPro" id="IPR050634">
    <property type="entry name" value="DNA_Topoisomerase_II"/>
</dbReference>
<dbReference type="FunFam" id="3.40.50.670:FF:000001">
    <property type="entry name" value="DNA topoisomerase 2"/>
    <property type="match status" value="1"/>
</dbReference>
<dbReference type="SMART" id="SM00433">
    <property type="entry name" value="TOP2c"/>
    <property type="match status" value="1"/>
</dbReference>
<dbReference type="InterPro" id="IPR013759">
    <property type="entry name" value="Topo_IIA_B_C"/>
</dbReference>
<dbReference type="GO" id="GO:0003918">
    <property type="term" value="F:DNA topoisomerase type II (double strand cut, ATP-hydrolyzing) activity"/>
    <property type="evidence" value="ECO:0007669"/>
    <property type="project" value="UniProtKB-EC"/>
</dbReference>
<evidence type="ECO:0000256" key="7">
    <source>
        <dbReference type="ARBA" id="ARBA00023029"/>
    </source>
</evidence>
<comment type="similarity">
    <text evidence="3">Belongs to the type II topoisomerase family.</text>
</comment>
<evidence type="ECO:0000256" key="10">
    <source>
        <dbReference type="SAM" id="MobiDB-lite"/>
    </source>
</evidence>
<evidence type="ECO:0000256" key="3">
    <source>
        <dbReference type="ARBA" id="ARBA00011080"/>
    </source>
</evidence>
<proteinExistence type="inferred from homology"/>
<organism evidence="11">
    <name type="scientific">Tanacetum cinerariifolium</name>
    <name type="common">Dalmatian daisy</name>
    <name type="synonym">Chrysanthemum cinerariifolium</name>
    <dbReference type="NCBI Taxonomy" id="118510"/>
    <lineage>
        <taxon>Eukaryota</taxon>
        <taxon>Viridiplantae</taxon>
        <taxon>Streptophyta</taxon>
        <taxon>Embryophyta</taxon>
        <taxon>Tracheophyta</taxon>
        <taxon>Spermatophyta</taxon>
        <taxon>Magnoliopsida</taxon>
        <taxon>eudicotyledons</taxon>
        <taxon>Gunneridae</taxon>
        <taxon>Pentapetalae</taxon>
        <taxon>asterids</taxon>
        <taxon>campanulids</taxon>
        <taxon>Asterales</taxon>
        <taxon>Asteraceae</taxon>
        <taxon>Asteroideae</taxon>
        <taxon>Anthemideae</taxon>
        <taxon>Anthemidinae</taxon>
        <taxon>Tanacetum</taxon>
    </lineage>
</organism>
<evidence type="ECO:0000256" key="8">
    <source>
        <dbReference type="ARBA" id="ARBA00023125"/>
    </source>
</evidence>
<evidence type="ECO:0000256" key="6">
    <source>
        <dbReference type="ARBA" id="ARBA00022840"/>
    </source>
</evidence>
<keyword evidence="8" id="KW-0238">DNA-binding</keyword>
<reference evidence="11" key="1">
    <citation type="journal article" date="2019" name="Sci. Rep.">
        <title>Draft genome of Tanacetum cinerariifolium, the natural source of mosquito coil.</title>
        <authorList>
            <person name="Yamashiro T."/>
            <person name="Shiraishi A."/>
            <person name="Satake H."/>
            <person name="Nakayama K."/>
        </authorList>
    </citation>
    <scope>NUCLEOTIDE SEQUENCE</scope>
</reference>
<comment type="cofactor">
    <cofactor evidence="2">
        <name>Mg(2+)</name>
        <dbReference type="ChEBI" id="CHEBI:18420"/>
    </cofactor>
</comment>
<dbReference type="EMBL" id="BKCJ010008902">
    <property type="protein sequence ID" value="GEU84480.1"/>
    <property type="molecule type" value="Genomic_DNA"/>
</dbReference>
<evidence type="ECO:0000313" key="11">
    <source>
        <dbReference type="EMBL" id="GEU84480.1"/>
    </source>
</evidence>
<gene>
    <name evidence="11" type="ORF">Tci_056458</name>
</gene>
<feature type="compositionally biased region" description="Basic and acidic residues" evidence="10">
    <location>
        <begin position="112"/>
        <end position="129"/>
    </location>
</feature>
<dbReference type="PANTHER" id="PTHR10169">
    <property type="entry name" value="DNA TOPOISOMERASE/GYRASE"/>
    <property type="match status" value="1"/>
</dbReference>
<evidence type="ECO:0000256" key="4">
    <source>
        <dbReference type="ARBA" id="ARBA00012895"/>
    </source>
</evidence>
<dbReference type="GO" id="GO:0005524">
    <property type="term" value="F:ATP binding"/>
    <property type="evidence" value="ECO:0007669"/>
    <property type="project" value="UniProtKB-KW"/>
</dbReference>
<dbReference type="Gene3D" id="3.30.1490.30">
    <property type="match status" value="1"/>
</dbReference>